<comment type="similarity">
    <text evidence="1">Belongs to the V-ATPase F subunit family.</text>
</comment>
<proteinExistence type="inferred from homology"/>
<dbReference type="AlphaFoldDB" id="A0A1H2SV06"/>
<accession>A0A1H2SV06</accession>
<evidence type="ECO:0000256" key="1">
    <source>
        <dbReference type="ARBA" id="ARBA00010148"/>
    </source>
</evidence>
<gene>
    <name evidence="4" type="ORF">SAMN05421783_103158</name>
</gene>
<evidence type="ECO:0000256" key="2">
    <source>
        <dbReference type="ARBA" id="ARBA00022448"/>
    </source>
</evidence>
<dbReference type="SUPFAM" id="SSF159468">
    <property type="entry name" value="AtpF-like"/>
    <property type="match status" value="1"/>
</dbReference>
<dbReference type="Pfam" id="PF01990">
    <property type="entry name" value="ATP-synt_F"/>
    <property type="match status" value="1"/>
</dbReference>
<keyword evidence="2" id="KW-0813">Transport</keyword>
<dbReference type="InterPro" id="IPR036906">
    <property type="entry name" value="ATPase_V1_fsu_sf"/>
</dbReference>
<reference evidence="5" key="1">
    <citation type="submission" date="2016-10" db="EMBL/GenBank/DDBJ databases">
        <authorList>
            <person name="Varghese N."/>
            <person name="Submissions S."/>
        </authorList>
    </citation>
    <scope>NUCLEOTIDE SEQUENCE [LARGE SCALE GENOMIC DNA]</scope>
    <source>
        <strain evidence="5">DSM 217</strain>
    </source>
</reference>
<dbReference type="OrthoDB" id="8481801at2"/>
<evidence type="ECO:0000256" key="3">
    <source>
        <dbReference type="ARBA" id="ARBA00023065"/>
    </source>
</evidence>
<dbReference type="InterPro" id="IPR008218">
    <property type="entry name" value="ATPase_V1-cplx_f_g_su"/>
</dbReference>
<protein>
    <submittedName>
        <fullName evidence="4">H+-ATPase subunit F/Vma7</fullName>
    </submittedName>
</protein>
<dbReference type="Gene3D" id="3.40.50.10580">
    <property type="entry name" value="ATPase, V1 complex, subunit F"/>
    <property type="match status" value="1"/>
</dbReference>
<name>A0A1H2SV06_THIRO</name>
<sequence>MAACAFLGDEVSGLGFRLAGVEVHCPESQEVRALFLRLREETRVIVMTAEIAAALPPDLLRDAELATWPLVLVIPDVRNRVAAPDLVAEVRRRLGMAE</sequence>
<dbReference type="Proteomes" id="UP000198816">
    <property type="component" value="Unassembled WGS sequence"/>
</dbReference>
<organism evidence="4 5">
    <name type="scientific">Thiocapsa roseopersicina</name>
    <dbReference type="NCBI Taxonomy" id="1058"/>
    <lineage>
        <taxon>Bacteria</taxon>
        <taxon>Pseudomonadati</taxon>
        <taxon>Pseudomonadota</taxon>
        <taxon>Gammaproteobacteria</taxon>
        <taxon>Chromatiales</taxon>
        <taxon>Chromatiaceae</taxon>
        <taxon>Thiocapsa</taxon>
    </lineage>
</organism>
<evidence type="ECO:0000313" key="4">
    <source>
        <dbReference type="EMBL" id="SDW35367.1"/>
    </source>
</evidence>
<keyword evidence="3" id="KW-0406">Ion transport</keyword>
<dbReference type="STRING" id="1058.SAMN05421783_103158"/>
<evidence type="ECO:0000313" key="5">
    <source>
        <dbReference type="Proteomes" id="UP000198816"/>
    </source>
</evidence>
<dbReference type="EMBL" id="FNNZ01000003">
    <property type="protein sequence ID" value="SDW35367.1"/>
    <property type="molecule type" value="Genomic_DNA"/>
</dbReference>
<dbReference type="RefSeq" id="WP_093028721.1">
    <property type="nucleotide sequence ID" value="NZ_FNNZ01000003.1"/>
</dbReference>
<keyword evidence="5" id="KW-1185">Reference proteome</keyword>
<dbReference type="GO" id="GO:0046961">
    <property type="term" value="F:proton-transporting ATPase activity, rotational mechanism"/>
    <property type="evidence" value="ECO:0007669"/>
    <property type="project" value="InterPro"/>
</dbReference>